<evidence type="ECO:0000256" key="1">
    <source>
        <dbReference type="ARBA" id="ARBA00004651"/>
    </source>
</evidence>
<comment type="similarity">
    <text evidence="2">Belongs to the binding-protein-dependent transport system permease family. FecCD subfamily.</text>
</comment>
<dbReference type="GO" id="GO:0022857">
    <property type="term" value="F:transmembrane transporter activity"/>
    <property type="evidence" value="ECO:0007669"/>
    <property type="project" value="InterPro"/>
</dbReference>
<evidence type="ECO:0000256" key="7">
    <source>
        <dbReference type="ARBA" id="ARBA00023136"/>
    </source>
</evidence>
<comment type="subcellular location">
    <subcellularLocation>
        <location evidence="1">Cell membrane</location>
        <topology evidence="1">Multi-pass membrane protein</topology>
    </subcellularLocation>
</comment>
<feature type="transmembrane region" description="Helical" evidence="8">
    <location>
        <begin position="253"/>
        <end position="284"/>
    </location>
</feature>
<keyword evidence="6 8" id="KW-1133">Transmembrane helix</keyword>
<keyword evidence="4" id="KW-1003">Cell membrane</keyword>
<dbReference type="PANTHER" id="PTHR30472">
    <property type="entry name" value="FERRIC ENTEROBACTIN TRANSPORT SYSTEM PERMEASE PROTEIN"/>
    <property type="match status" value="1"/>
</dbReference>
<evidence type="ECO:0000256" key="8">
    <source>
        <dbReference type="SAM" id="Phobius"/>
    </source>
</evidence>
<dbReference type="PANTHER" id="PTHR30472:SF67">
    <property type="entry name" value="PERMEASE OF ABC TRANSPORTER-RELATED"/>
    <property type="match status" value="1"/>
</dbReference>
<dbReference type="InterPro" id="IPR037294">
    <property type="entry name" value="ABC_BtuC-like"/>
</dbReference>
<evidence type="ECO:0000256" key="4">
    <source>
        <dbReference type="ARBA" id="ARBA00022475"/>
    </source>
</evidence>
<organism evidence="9 10">
    <name type="scientific">Pseudoalteromonas lipolytica</name>
    <dbReference type="NCBI Taxonomy" id="570156"/>
    <lineage>
        <taxon>Bacteria</taxon>
        <taxon>Pseudomonadati</taxon>
        <taxon>Pseudomonadota</taxon>
        <taxon>Gammaproteobacteria</taxon>
        <taxon>Alteromonadales</taxon>
        <taxon>Pseudoalteromonadaceae</taxon>
        <taxon>Pseudoalteromonas</taxon>
    </lineage>
</organism>
<dbReference type="InterPro" id="IPR000522">
    <property type="entry name" value="ABC_transptr_permease_BtuC"/>
</dbReference>
<feature type="transmembrane region" description="Helical" evidence="8">
    <location>
        <begin position="78"/>
        <end position="95"/>
    </location>
</feature>
<reference evidence="9 10" key="1">
    <citation type="submission" date="2018-08" db="EMBL/GenBank/DDBJ databases">
        <title>Draft genome sequence of Pseudoalteromonas donghaensis HJ51.</title>
        <authorList>
            <person name="Oh J."/>
            <person name="Roh D."/>
        </authorList>
    </citation>
    <scope>NUCLEOTIDE SEQUENCE [LARGE SCALE GENOMIC DNA]</scope>
    <source>
        <strain evidence="9 10">HJ51</strain>
    </source>
</reference>
<name>A0AAD0S4U2_9GAMM</name>
<feature type="transmembrane region" description="Helical" evidence="8">
    <location>
        <begin position="325"/>
        <end position="343"/>
    </location>
</feature>
<evidence type="ECO:0000256" key="3">
    <source>
        <dbReference type="ARBA" id="ARBA00022448"/>
    </source>
</evidence>
<gene>
    <name evidence="9" type="ORF">D0907_12610</name>
</gene>
<protein>
    <submittedName>
        <fullName evidence="9">Iron ABC transporter permease</fullName>
    </submittedName>
</protein>
<keyword evidence="3" id="KW-0813">Transport</keyword>
<dbReference type="SUPFAM" id="SSF81345">
    <property type="entry name" value="ABC transporter involved in vitamin B12 uptake, BtuC"/>
    <property type="match status" value="1"/>
</dbReference>
<keyword evidence="5 8" id="KW-0812">Transmembrane</keyword>
<dbReference type="CDD" id="cd06550">
    <property type="entry name" value="TM_ABC_iron-siderophores_like"/>
    <property type="match status" value="1"/>
</dbReference>
<feature type="transmembrane region" description="Helical" evidence="8">
    <location>
        <begin position="205"/>
        <end position="227"/>
    </location>
</feature>
<dbReference type="AlphaFoldDB" id="A0AAD0S4U2"/>
<feature type="transmembrane region" description="Helical" evidence="8">
    <location>
        <begin position="132"/>
        <end position="153"/>
    </location>
</feature>
<dbReference type="KEGG" id="pdj:D0907_12610"/>
<sequence length="348" mass="37621">MSSCHILPTITAITDRSIKMTDRVRFSLCVCVALVSCFLALSFGAASTSMSDVLHSLISQGSDEFIQRIILQLRMPRMILAFLAGAGLALAGLILQTVTRNPLADPYLFGISSGASFGVVCFISLTGVSFGFSMSIAAFLGSLLSMFLLIGIAGRRHVGQVEAMLLAGVALSFLFSALTSLLLYFSDPQAITAILFWTMGSFSRAEWGTLWIPLTVIIACMTLMIAFRRQLNAMLLGDESAATLGIHAQRFRILMLLLSSLITAVLVAMCGGVGFVGLMIPHIVRYFTSQGSSHNLLMTSLVGGTFMVWVDVLCRTLLTNQELPVGVITAAIGSVFFLSLLYFRKQRR</sequence>
<feature type="transmembrane region" description="Helical" evidence="8">
    <location>
        <begin position="165"/>
        <end position="185"/>
    </location>
</feature>
<dbReference type="Gene3D" id="1.10.3470.10">
    <property type="entry name" value="ABC transporter involved in vitamin B12 uptake, BtuC"/>
    <property type="match status" value="1"/>
</dbReference>
<accession>A0AAD0S4U2</accession>
<evidence type="ECO:0000313" key="10">
    <source>
        <dbReference type="Proteomes" id="UP000264605"/>
    </source>
</evidence>
<dbReference type="GO" id="GO:0033214">
    <property type="term" value="P:siderophore-iron import into cell"/>
    <property type="evidence" value="ECO:0007669"/>
    <property type="project" value="TreeGrafter"/>
</dbReference>
<dbReference type="Pfam" id="PF01032">
    <property type="entry name" value="FecCD"/>
    <property type="match status" value="1"/>
</dbReference>
<evidence type="ECO:0000256" key="2">
    <source>
        <dbReference type="ARBA" id="ARBA00007935"/>
    </source>
</evidence>
<feature type="transmembrane region" description="Helical" evidence="8">
    <location>
        <begin position="107"/>
        <end position="126"/>
    </location>
</feature>
<evidence type="ECO:0000256" key="6">
    <source>
        <dbReference type="ARBA" id="ARBA00022989"/>
    </source>
</evidence>
<keyword evidence="7 8" id="KW-0472">Membrane</keyword>
<dbReference type="GO" id="GO:0005886">
    <property type="term" value="C:plasma membrane"/>
    <property type="evidence" value="ECO:0007669"/>
    <property type="project" value="UniProtKB-SubCell"/>
</dbReference>
<evidence type="ECO:0000313" key="9">
    <source>
        <dbReference type="EMBL" id="AXV66056.1"/>
    </source>
</evidence>
<feature type="transmembrane region" description="Helical" evidence="8">
    <location>
        <begin position="26"/>
        <end position="46"/>
    </location>
</feature>
<dbReference type="Proteomes" id="UP000264605">
    <property type="component" value="Chromosome"/>
</dbReference>
<evidence type="ECO:0000256" key="5">
    <source>
        <dbReference type="ARBA" id="ARBA00022692"/>
    </source>
</evidence>
<proteinExistence type="inferred from homology"/>
<dbReference type="FunFam" id="1.10.3470.10:FF:000001">
    <property type="entry name" value="Vitamin B12 ABC transporter permease BtuC"/>
    <property type="match status" value="1"/>
</dbReference>
<dbReference type="EMBL" id="CP032090">
    <property type="protein sequence ID" value="AXV66056.1"/>
    <property type="molecule type" value="Genomic_DNA"/>
</dbReference>